<accession>A0ACC0CDL3</accession>
<sequence>MAKSWKRAALLLAVALGLQSPVGFCWHNSKGMSTTADSRFHSTVAGRSEKGISLCAVLMHLFQHERCIPSCATNATSLERFGTTIFMPSKGCEGPKKRRRS</sequence>
<reference evidence="2" key="1">
    <citation type="journal article" date="2023" name="Nat. Plants">
        <title>Single-cell RNA sequencing provides a high-resolution roadmap for understanding the multicellular compartmentation of specialized metabolism.</title>
        <authorList>
            <person name="Sun S."/>
            <person name="Shen X."/>
            <person name="Li Y."/>
            <person name="Li Y."/>
            <person name="Wang S."/>
            <person name="Li R."/>
            <person name="Zhang H."/>
            <person name="Shen G."/>
            <person name="Guo B."/>
            <person name="Wei J."/>
            <person name="Xu J."/>
            <person name="St-Pierre B."/>
            <person name="Chen S."/>
            <person name="Sun C."/>
        </authorList>
    </citation>
    <scope>NUCLEOTIDE SEQUENCE [LARGE SCALE GENOMIC DNA]</scope>
</reference>
<gene>
    <name evidence="1" type="ORF">M9H77_04239</name>
</gene>
<dbReference type="EMBL" id="CM044701">
    <property type="protein sequence ID" value="KAI5683011.1"/>
    <property type="molecule type" value="Genomic_DNA"/>
</dbReference>
<evidence type="ECO:0000313" key="2">
    <source>
        <dbReference type="Proteomes" id="UP001060085"/>
    </source>
</evidence>
<comment type="caution">
    <text evidence="1">The sequence shown here is derived from an EMBL/GenBank/DDBJ whole genome shotgun (WGS) entry which is preliminary data.</text>
</comment>
<evidence type="ECO:0000313" key="1">
    <source>
        <dbReference type="EMBL" id="KAI5683011.1"/>
    </source>
</evidence>
<dbReference type="Proteomes" id="UP001060085">
    <property type="component" value="Linkage Group LG01"/>
</dbReference>
<protein>
    <submittedName>
        <fullName evidence="1">Uncharacterized protein</fullName>
    </submittedName>
</protein>
<proteinExistence type="predicted"/>
<organism evidence="1 2">
    <name type="scientific">Catharanthus roseus</name>
    <name type="common">Madagascar periwinkle</name>
    <name type="synonym">Vinca rosea</name>
    <dbReference type="NCBI Taxonomy" id="4058"/>
    <lineage>
        <taxon>Eukaryota</taxon>
        <taxon>Viridiplantae</taxon>
        <taxon>Streptophyta</taxon>
        <taxon>Embryophyta</taxon>
        <taxon>Tracheophyta</taxon>
        <taxon>Spermatophyta</taxon>
        <taxon>Magnoliopsida</taxon>
        <taxon>eudicotyledons</taxon>
        <taxon>Gunneridae</taxon>
        <taxon>Pentapetalae</taxon>
        <taxon>asterids</taxon>
        <taxon>lamiids</taxon>
        <taxon>Gentianales</taxon>
        <taxon>Apocynaceae</taxon>
        <taxon>Rauvolfioideae</taxon>
        <taxon>Vinceae</taxon>
        <taxon>Catharanthinae</taxon>
        <taxon>Catharanthus</taxon>
    </lineage>
</organism>
<name>A0ACC0CDL3_CATRO</name>
<keyword evidence="2" id="KW-1185">Reference proteome</keyword>